<organism evidence="1">
    <name type="scientific">Anguilla anguilla</name>
    <name type="common">European freshwater eel</name>
    <name type="synonym">Muraena anguilla</name>
    <dbReference type="NCBI Taxonomy" id="7936"/>
    <lineage>
        <taxon>Eukaryota</taxon>
        <taxon>Metazoa</taxon>
        <taxon>Chordata</taxon>
        <taxon>Craniata</taxon>
        <taxon>Vertebrata</taxon>
        <taxon>Euteleostomi</taxon>
        <taxon>Actinopterygii</taxon>
        <taxon>Neopterygii</taxon>
        <taxon>Teleostei</taxon>
        <taxon>Anguilliformes</taxon>
        <taxon>Anguillidae</taxon>
        <taxon>Anguilla</taxon>
    </lineage>
</organism>
<evidence type="ECO:0000313" key="1">
    <source>
        <dbReference type="EMBL" id="JAH77683.1"/>
    </source>
</evidence>
<dbReference type="AlphaFoldDB" id="A0A0E9VKB8"/>
<protein>
    <submittedName>
        <fullName evidence="1">Uncharacterized protein</fullName>
    </submittedName>
</protein>
<sequence>MSLDRIFERLVSLIWCLGKSLHEEEKIYLSNMRSDYF</sequence>
<reference evidence="1" key="2">
    <citation type="journal article" date="2015" name="Fish Shellfish Immunol.">
        <title>Early steps in the European eel (Anguilla anguilla)-Vibrio vulnificus interaction in the gills: Role of the RtxA13 toxin.</title>
        <authorList>
            <person name="Callol A."/>
            <person name="Pajuelo D."/>
            <person name="Ebbesson L."/>
            <person name="Teles M."/>
            <person name="MacKenzie S."/>
            <person name="Amaro C."/>
        </authorList>
    </citation>
    <scope>NUCLEOTIDE SEQUENCE</scope>
</reference>
<name>A0A0E9VKB8_ANGAN</name>
<reference evidence="1" key="1">
    <citation type="submission" date="2014-11" db="EMBL/GenBank/DDBJ databases">
        <authorList>
            <person name="Amaro Gonzalez C."/>
        </authorList>
    </citation>
    <scope>NUCLEOTIDE SEQUENCE</scope>
</reference>
<accession>A0A0E9VKB8</accession>
<proteinExistence type="predicted"/>
<dbReference type="EMBL" id="GBXM01030894">
    <property type="protein sequence ID" value="JAH77683.1"/>
    <property type="molecule type" value="Transcribed_RNA"/>
</dbReference>